<accession>A0A0S6UE39</accession>
<evidence type="ECO:0000256" key="7">
    <source>
        <dbReference type="ARBA" id="ARBA00066629"/>
    </source>
</evidence>
<dbReference type="PIRSF" id="PIRSF006444">
    <property type="entry name" value="PaaK"/>
    <property type="match status" value="1"/>
</dbReference>
<dbReference type="InterPro" id="IPR042099">
    <property type="entry name" value="ANL_N_sf"/>
</dbReference>
<proteinExistence type="inferred from homology"/>
<dbReference type="GO" id="GO:0000166">
    <property type="term" value="F:nucleotide binding"/>
    <property type="evidence" value="ECO:0007669"/>
    <property type="project" value="UniProtKB-KW"/>
</dbReference>
<dbReference type="SUPFAM" id="SSF56801">
    <property type="entry name" value="Acetyl-CoA synthetase-like"/>
    <property type="match status" value="1"/>
</dbReference>
<dbReference type="InterPro" id="IPR011880">
    <property type="entry name" value="PA_CoA_ligase"/>
</dbReference>
<dbReference type="InterPro" id="IPR028154">
    <property type="entry name" value="AMP-dep_Lig_C"/>
</dbReference>
<reference evidence="13" key="1">
    <citation type="journal article" date="2014" name="Gene">
        <title>Genome-guided analysis of transformation efficiency and carbon dioxide assimilation by Moorella thermoacetica Y72.</title>
        <authorList>
            <person name="Tsukahara K."/>
            <person name="Kita A."/>
            <person name="Nakashimada Y."/>
            <person name="Hoshino T."/>
            <person name="Murakami K."/>
        </authorList>
    </citation>
    <scope>NUCLEOTIDE SEQUENCE [LARGE SCALE GENOMIC DNA]</scope>
    <source>
        <strain evidence="13">Y72</strain>
    </source>
</reference>
<evidence type="ECO:0000256" key="10">
    <source>
        <dbReference type="PIRNR" id="PIRNR006444"/>
    </source>
</evidence>
<comment type="subunit">
    <text evidence="1">Monomer.</text>
</comment>
<dbReference type="EC" id="6.2.1.30" evidence="7 10"/>
<dbReference type="Gene3D" id="3.30.300.30">
    <property type="match status" value="1"/>
</dbReference>
<evidence type="ECO:0000256" key="6">
    <source>
        <dbReference type="ARBA" id="ARBA00061566"/>
    </source>
</evidence>
<evidence type="ECO:0000256" key="4">
    <source>
        <dbReference type="ARBA" id="ARBA00050450"/>
    </source>
</evidence>
<dbReference type="PANTHER" id="PTHR43439:SF1">
    <property type="entry name" value="PHENYLACETATE-COENZYME A LIGASE"/>
    <property type="match status" value="1"/>
</dbReference>
<dbReference type="Gene3D" id="3.40.50.12780">
    <property type="entry name" value="N-terminal domain of ligase-like"/>
    <property type="match status" value="1"/>
</dbReference>
<evidence type="ECO:0000256" key="9">
    <source>
        <dbReference type="ARBA" id="ARBA00075111"/>
    </source>
</evidence>
<feature type="domain" description="AMP-dependent synthetase/ligase" evidence="11">
    <location>
        <begin position="90"/>
        <end position="293"/>
    </location>
</feature>
<keyword evidence="3 10" id="KW-0547">Nucleotide-binding</keyword>
<evidence type="ECO:0000256" key="8">
    <source>
        <dbReference type="ARBA" id="ARBA00068695"/>
    </source>
</evidence>
<comment type="function">
    <text evidence="10">Catalyzes the activation of phenylacetic acid (PA) to phenylacetyl-CoA (PA-CoA).</text>
</comment>
<sequence>MVIMGGTGLYWNERYECMPEAELQELQLERLQATVRRAFFDVPFYRRAFQEIGLEPGDIKSLDDLQRLPFTTKQDLRDNYPYGMFAVPMSEIVRIHSSSGTTGKPTVVGYTRHDIDVWSELMARALVCGGATRHDIIQNAYGYGLFTGGLGIHYGSERLGASVIPISGGNTKRQVMIMKDYGSTVLTCTPSYALHIAEVMAEMGIKPEEIKLRCGIFGAEPWSESMRQEIEKRLGISAVDIYGLSEVIGPGVGIECQEKNGLHIFADHFLIEIIDPVTGKQLPPGQRGELVITSLTKEALPVIRYRTRDITSLIPGPCPCGRTHPRVARFTGRTDDMLIIRGVNVFPSQVESVLLEMGGTEPHYLLIVDRQGSLDTLEIKVEVSETLFSDKVRRLEDLEKRLRHELESTLGISVKVTLVEPKSIQRSEGKAVRVIDKRKI</sequence>
<evidence type="ECO:0000256" key="1">
    <source>
        <dbReference type="ARBA" id="ARBA00011245"/>
    </source>
</evidence>
<evidence type="ECO:0000313" key="13">
    <source>
        <dbReference type="EMBL" id="GAF26232.1"/>
    </source>
</evidence>
<dbReference type="GO" id="GO:0047475">
    <property type="term" value="F:phenylacetate-CoA ligase activity"/>
    <property type="evidence" value="ECO:0007669"/>
    <property type="project" value="UniProtKB-EC"/>
</dbReference>
<dbReference type="CDD" id="cd05913">
    <property type="entry name" value="PaaK"/>
    <property type="match status" value="1"/>
</dbReference>
<dbReference type="Pfam" id="PF14535">
    <property type="entry name" value="AMP-binding_C_2"/>
    <property type="match status" value="1"/>
</dbReference>
<protein>
    <recommendedName>
        <fullName evidence="8 10">Phenylacetate-coenzyme A ligase</fullName>
        <ecNumber evidence="7 10">6.2.1.30</ecNumber>
    </recommendedName>
    <alternativeName>
        <fullName evidence="9 10">Phenylacetyl-CoA ligase</fullName>
    </alternativeName>
</protein>
<evidence type="ECO:0000256" key="3">
    <source>
        <dbReference type="ARBA" id="ARBA00022741"/>
    </source>
</evidence>
<dbReference type="FunFam" id="3.40.50.12780:FF:000016">
    <property type="entry name" value="Phenylacetate-coenzyme A ligase"/>
    <property type="match status" value="1"/>
</dbReference>
<evidence type="ECO:0000256" key="2">
    <source>
        <dbReference type="ARBA" id="ARBA00022598"/>
    </source>
</evidence>
<dbReference type="Pfam" id="PF00501">
    <property type="entry name" value="AMP-binding"/>
    <property type="match status" value="1"/>
</dbReference>
<evidence type="ECO:0000259" key="11">
    <source>
        <dbReference type="Pfam" id="PF00501"/>
    </source>
</evidence>
<dbReference type="UniPathway" id="UPA00930"/>
<comment type="catalytic activity">
    <reaction evidence="4">
        <text>2-phenylacetate + ATP + CoA = phenylacetyl-CoA + AMP + diphosphate</text>
        <dbReference type="Rhea" id="RHEA:20956"/>
        <dbReference type="ChEBI" id="CHEBI:18401"/>
        <dbReference type="ChEBI" id="CHEBI:30616"/>
        <dbReference type="ChEBI" id="CHEBI:33019"/>
        <dbReference type="ChEBI" id="CHEBI:57287"/>
        <dbReference type="ChEBI" id="CHEBI:57390"/>
        <dbReference type="ChEBI" id="CHEBI:456215"/>
        <dbReference type="EC" id="6.2.1.30"/>
    </reaction>
    <physiologicalReaction direction="left-to-right" evidence="4">
        <dbReference type="Rhea" id="RHEA:20957"/>
    </physiologicalReaction>
</comment>
<name>A0A0S6UE39_NEOTH</name>
<gene>
    <name evidence="13" type="ORF">MTY_1571</name>
</gene>
<dbReference type="InterPro" id="IPR000873">
    <property type="entry name" value="AMP-dep_synth/lig_dom"/>
</dbReference>
<dbReference type="PANTHER" id="PTHR43439">
    <property type="entry name" value="PHENYLACETATE-COENZYME A LIGASE"/>
    <property type="match status" value="1"/>
</dbReference>
<dbReference type="GO" id="GO:0010124">
    <property type="term" value="P:phenylacetate catabolic process"/>
    <property type="evidence" value="ECO:0007669"/>
    <property type="project" value="UniProtKB-UniRule"/>
</dbReference>
<keyword evidence="2 10" id="KW-0436">Ligase</keyword>
<comment type="pathway">
    <text evidence="5 10">Aromatic compound metabolism; phenylacetate degradation.</text>
</comment>
<comment type="similarity">
    <text evidence="6 10">Belongs to the phenylacetyl-CoA ligase family.</text>
</comment>
<dbReference type="AlphaFoldDB" id="A0A0S6UE39"/>
<dbReference type="EMBL" id="DF238840">
    <property type="protein sequence ID" value="GAF26232.1"/>
    <property type="molecule type" value="Genomic_DNA"/>
</dbReference>
<dbReference type="InterPro" id="IPR045851">
    <property type="entry name" value="AMP-bd_C_sf"/>
</dbReference>
<dbReference type="Proteomes" id="UP000063718">
    <property type="component" value="Unassembled WGS sequence"/>
</dbReference>
<feature type="domain" description="AMP-dependent ligase C-terminal" evidence="12">
    <location>
        <begin position="342"/>
        <end position="438"/>
    </location>
</feature>
<dbReference type="FunFam" id="3.30.300.30:FF:000019">
    <property type="entry name" value="Phenylacetate-coenzyme A ligase"/>
    <property type="match status" value="1"/>
</dbReference>
<dbReference type="InterPro" id="IPR051414">
    <property type="entry name" value="Adenylate-forming_Reductase"/>
</dbReference>
<organism evidence="13">
    <name type="scientific">Moorella thermoacetica Y72</name>
    <dbReference type="NCBI Taxonomy" id="1325331"/>
    <lineage>
        <taxon>Bacteria</taxon>
        <taxon>Bacillati</taxon>
        <taxon>Bacillota</taxon>
        <taxon>Clostridia</taxon>
        <taxon>Neomoorellales</taxon>
        <taxon>Neomoorellaceae</taxon>
        <taxon>Neomoorella</taxon>
    </lineage>
</organism>
<evidence type="ECO:0000256" key="5">
    <source>
        <dbReference type="ARBA" id="ARBA00060591"/>
    </source>
</evidence>
<evidence type="ECO:0000259" key="12">
    <source>
        <dbReference type="Pfam" id="PF14535"/>
    </source>
</evidence>